<dbReference type="Proteomes" id="UP001597476">
    <property type="component" value="Unassembled WGS sequence"/>
</dbReference>
<dbReference type="RefSeq" id="WP_380291613.1">
    <property type="nucleotide sequence ID" value="NZ_JBHULY010000019.1"/>
</dbReference>
<dbReference type="EMBL" id="JBHULY010000019">
    <property type="protein sequence ID" value="MFD2726558.1"/>
    <property type="molecule type" value="Genomic_DNA"/>
</dbReference>
<evidence type="ECO:0000313" key="2">
    <source>
        <dbReference type="Proteomes" id="UP001597476"/>
    </source>
</evidence>
<organism evidence="1 2">
    <name type="scientific">Hyunsoonleella rubra</name>
    <dbReference type="NCBI Taxonomy" id="1737062"/>
    <lineage>
        <taxon>Bacteria</taxon>
        <taxon>Pseudomonadati</taxon>
        <taxon>Bacteroidota</taxon>
        <taxon>Flavobacteriia</taxon>
        <taxon>Flavobacteriales</taxon>
        <taxon>Flavobacteriaceae</taxon>
    </lineage>
</organism>
<accession>A0ABW5TDH9</accession>
<evidence type="ECO:0000313" key="1">
    <source>
        <dbReference type="EMBL" id="MFD2726558.1"/>
    </source>
</evidence>
<proteinExistence type="predicted"/>
<protein>
    <submittedName>
        <fullName evidence="1">Uncharacterized protein</fullName>
    </submittedName>
</protein>
<reference evidence="2" key="1">
    <citation type="journal article" date="2019" name="Int. J. Syst. Evol. Microbiol.">
        <title>The Global Catalogue of Microorganisms (GCM) 10K type strain sequencing project: providing services to taxonomists for standard genome sequencing and annotation.</title>
        <authorList>
            <consortium name="The Broad Institute Genomics Platform"/>
            <consortium name="The Broad Institute Genome Sequencing Center for Infectious Disease"/>
            <person name="Wu L."/>
            <person name="Ma J."/>
        </authorList>
    </citation>
    <scope>NUCLEOTIDE SEQUENCE [LARGE SCALE GENOMIC DNA]</scope>
    <source>
        <strain evidence="2">KCTC 42398</strain>
    </source>
</reference>
<gene>
    <name evidence="1" type="ORF">ACFSR8_10065</name>
</gene>
<sequence>MKTLVILIMGILFFGFSLNAQVISLKDIFPQSSKDFRASVKADQYGGSIAFNRPYRTNCVGTYNINWKFSKDLSTLQDGERFDITITCTSCNTPCGYKWGIANVYAANNVTVLERYPNYVYNGNISQVSTTASSSGVHDWYPGHTSHTYTFVYSKKKNAPLTSFRFDFAGHKVFYVFQEGAKVGGTVNCHALLGLGKLVYGLELGAYEGYGWDWMDKTIGYALNHIKASNCLSDSFLKDLKRRMYQAANTKVFLNEIRSYSQKLEIEAAACNCCSGN</sequence>
<keyword evidence="2" id="KW-1185">Reference proteome</keyword>
<comment type="caution">
    <text evidence="1">The sequence shown here is derived from an EMBL/GenBank/DDBJ whole genome shotgun (WGS) entry which is preliminary data.</text>
</comment>
<name>A0ABW5TDH9_9FLAO</name>